<dbReference type="Proteomes" id="UP000789396">
    <property type="component" value="Unassembled WGS sequence"/>
</dbReference>
<sequence length="146" mass="16780">MQLYDTVTVSRHELGSMNVECSHCYALYWIDEKVAGSVFNPVFSTCCVNGKVQLPIINQPPEPLLSLLIEKIVDLLTQQDIENCSLHILDDILMQQSKTLKDFPKMPIPNIIHDFSNRLLNDELNYDQLKLCDFLEKNIPCLNEDQ</sequence>
<dbReference type="EMBL" id="CAJVPZ010000641">
    <property type="protein sequence ID" value="CAG8471814.1"/>
    <property type="molecule type" value="Genomic_DNA"/>
</dbReference>
<evidence type="ECO:0000313" key="1">
    <source>
        <dbReference type="EMBL" id="CAG8471814.1"/>
    </source>
</evidence>
<name>A0A9N8Z4G6_9GLOM</name>
<comment type="caution">
    <text evidence="1">The sequence shown here is derived from an EMBL/GenBank/DDBJ whole genome shotgun (WGS) entry which is preliminary data.</text>
</comment>
<keyword evidence="2" id="KW-1185">Reference proteome</keyword>
<reference evidence="1" key="1">
    <citation type="submission" date="2021-06" db="EMBL/GenBank/DDBJ databases">
        <authorList>
            <person name="Kallberg Y."/>
            <person name="Tangrot J."/>
            <person name="Rosling A."/>
        </authorList>
    </citation>
    <scope>NUCLEOTIDE SEQUENCE</scope>
    <source>
        <strain evidence="1">IN212</strain>
    </source>
</reference>
<gene>
    <name evidence="1" type="ORF">RFULGI_LOCUS1152</name>
</gene>
<dbReference type="AlphaFoldDB" id="A0A9N8Z4G6"/>
<proteinExistence type="predicted"/>
<accession>A0A9N8Z4G6</accession>
<organism evidence="1 2">
    <name type="scientific">Racocetra fulgida</name>
    <dbReference type="NCBI Taxonomy" id="60492"/>
    <lineage>
        <taxon>Eukaryota</taxon>
        <taxon>Fungi</taxon>
        <taxon>Fungi incertae sedis</taxon>
        <taxon>Mucoromycota</taxon>
        <taxon>Glomeromycotina</taxon>
        <taxon>Glomeromycetes</taxon>
        <taxon>Diversisporales</taxon>
        <taxon>Gigasporaceae</taxon>
        <taxon>Racocetra</taxon>
    </lineage>
</organism>
<dbReference type="OrthoDB" id="2449329at2759"/>
<protein>
    <submittedName>
        <fullName evidence="1">19261_t:CDS:1</fullName>
    </submittedName>
</protein>
<evidence type="ECO:0000313" key="2">
    <source>
        <dbReference type="Proteomes" id="UP000789396"/>
    </source>
</evidence>